<protein>
    <submittedName>
        <fullName evidence="1">Uncharacterized protein</fullName>
    </submittedName>
</protein>
<organism evidence="1 2">
    <name type="scientific">Legionella longbeachae serogroup 1 (strain NSW150)</name>
    <dbReference type="NCBI Taxonomy" id="661367"/>
    <lineage>
        <taxon>Bacteria</taxon>
        <taxon>Pseudomonadati</taxon>
        <taxon>Pseudomonadota</taxon>
        <taxon>Gammaproteobacteria</taxon>
        <taxon>Legionellales</taxon>
        <taxon>Legionellaceae</taxon>
        <taxon>Legionella</taxon>
    </lineage>
</organism>
<sequence>MPKNLYPNNIVFHGEEMNQVISMKPEFKIERKAMRFLPVNDPENVYISPEKQTAYLVHFDNKNHEFVDAKGNPLDGEYNFVLTCEDPPKLLCDLNLNHSFLSNGKKVLGVGSLLFENGCLHEVTNNSGHYRPTDNEMLPFIKAMNTMSGGTVFTYKSYCTLTPKTFGMEGLLDINDFSEVQPSEKNTESGSASKQRQNCSGYDEYILIEPKEEDTFKRRRFGHNISKERLSQYQKILKNSMEKENNNSETIQSQLNIKNQLDLIKVKPIKDLDENLHKISLF</sequence>
<dbReference type="Proteomes" id="UP000001060">
    <property type="component" value="Chromosome"/>
</dbReference>
<evidence type="ECO:0000313" key="1">
    <source>
        <dbReference type="EMBL" id="CBJ10418.1"/>
    </source>
</evidence>
<dbReference type="HOGENOM" id="CLU_986233_0_0_6"/>
<dbReference type="AlphaFoldDB" id="D3HNF5"/>
<dbReference type="KEGG" id="llo:LLO_0093"/>
<evidence type="ECO:0000313" key="2">
    <source>
        <dbReference type="Proteomes" id="UP000001060"/>
    </source>
</evidence>
<name>D3HNF5_LEGLN</name>
<proteinExistence type="predicted"/>
<keyword evidence="2" id="KW-1185">Reference proteome</keyword>
<dbReference type="RefSeq" id="WP_003633684.1">
    <property type="nucleotide sequence ID" value="NC_013861.1"/>
</dbReference>
<dbReference type="EMBL" id="FN650140">
    <property type="protein sequence ID" value="CBJ10418.1"/>
    <property type="molecule type" value="Genomic_DNA"/>
</dbReference>
<dbReference type="eggNOG" id="ENOG5031EPA">
    <property type="taxonomic scope" value="Bacteria"/>
</dbReference>
<accession>D3HNF5</accession>
<dbReference type="OrthoDB" id="5653635at2"/>
<gene>
    <name evidence="1" type="ordered locus">LLO_0093</name>
</gene>
<dbReference type="GeneID" id="40924320"/>
<reference evidence="1 2" key="1">
    <citation type="journal article" date="2010" name="PLoS Genet.">
        <title>Analysis of the Legionella longbeachae genome and transcriptome uncovers unique strategies to cause Legionnaires' disease.</title>
        <authorList>
            <person name="Cazalet C."/>
            <person name="Gomez-Valero L."/>
            <person name="Rusniok C."/>
            <person name="Lomma M."/>
            <person name="Dervins-Ravault D."/>
            <person name="Newton H."/>
            <person name="Sansom F."/>
            <person name="Jarraud S."/>
            <person name="Zidane N."/>
            <person name="Ma L."/>
            <person name="Bouchier C."/>
            <person name="Etienne J."/>
            <person name="Hartland E."/>
            <person name="Buchrieser C."/>
        </authorList>
    </citation>
    <scope>NUCLEOTIDE SEQUENCE [LARGE SCALE GENOMIC DNA]</scope>
    <source>
        <strain evidence="1 2">NSW150</strain>
    </source>
</reference>